<dbReference type="PANTHER" id="PTHR43118">
    <property type="entry name" value="RHAMNOGALACTURONAN LYASE (EUROFUNG)"/>
    <property type="match status" value="1"/>
</dbReference>
<dbReference type="InterPro" id="IPR013783">
    <property type="entry name" value="Ig-like_fold"/>
</dbReference>
<keyword evidence="4" id="KW-1185">Reference proteome</keyword>
<organism evidence="3 4">
    <name type="scientific">Asanoa siamensis</name>
    <dbReference type="NCBI Taxonomy" id="926357"/>
    <lineage>
        <taxon>Bacteria</taxon>
        <taxon>Bacillati</taxon>
        <taxon>Actinomycetota</taxon>
        <taxon>Actinomycetes</taxon>
        <taxon>Micromonosporales</taxon>
        <taxon>Micromonosporaceae</taxon>
        <taxon>Asanoa</taxon>
    </lineage>
</organism>
<dbReference type="EMBL" id="BONE01000017">
    <property type="protein sequence ID" value="GIF73013.1"/>
    <property type="molecule type" value="Genomic_DNA"/>
</dbReference>
<dbReference type="InterPro" id="IPR041624">
    <property type="entry name" value="RGI_lyase"/>
</dbReference>
<feature type="signal peptide" evidence="1">
    <location>
        <begin position="1"/>
        <end position="30"/>
    </location>
</feature>
<dbReference type="PROSITE" id="PS51318">
    <property type="entry name" value="TAT"/>
    <property type="match status" value="1"/>
</dbReference>
<sequence length="127" mass="13122">MSTRPTLLRAGAAAACAVTLVLGGPAPAGASGDRAGIRLERLDRGLVAVPTAEGVFLSWRLLRHEASGSSATGLTGADFHVYRDGRRVATVTDSTNYLDRDATASASYRVAAVVRGREIDRGAAVSP</sequence>
<dbReference type="RefSeq" id="WP_203712751.1">
    <property type="nucleotide sequence ID" value="NZ_BONE01000017.1"/>
</dbReference>
<protein>
    <recommendedName>
        <fullName evidence="2">Rhamnogalacturonan I lyase beta-sheet domain-containing protein</fullName>
    </recommendedName>
</protein>
<gene>
    <name evidence="3" type="ORF">Asi02nite_25310</name>
</gene>
<evidence type="ECO:0000259" key="2">
    <source>
        <dbReference type="Pfam" id="PF18370"/>
    </source>
</evidence>
<evidence type="ECO:0000313" key="3">
    <source>
        <dbReference type="EMBL" id="GIF73013.1"/>
    </source>
</evidence>
<dbReference type="Proteomes" id="UP000604117">
    <property type="component" value="Unassembled WGS sequence"/>
</dbReference>
<evidence type="ECO:0000256" key="1">
    <source>
        <dbReference type="SAM" id="SignalP"/>
    </source>
</evidence>
<dbReference type="InterPro" id="IPR034641">
    <property type="entry name" value="RGL11"/>
</dbReference>
<name>A0ABQ4CPU2_9ACTN</name>
<proteinExistence type="predicted"/>
<reference evidence="3 4" key="1">
    <citation type="submission" date="2021-01" db="EMBL/GenBank/DDBJ databases">
        <title>Whole genome shotgun sequence of Asanoa siamensis NBRC 107932.</title>
        <authorList>
            <person name="Komaki H."/>
            <person name="Tamura T."/>
        </authorList>
    </citation>
    <scope>NUCLEOTIDE SEQUENCE [LARGE SCALE GENOMIC DNA]</scope>
    <source>
        <strain evidence="3 4">NBRC 107932</strain>
    </source>
</reference>
<keyword evidence="1" id="KW-0732">Signal</keyword>
<evidence type="ECO:0000313" key="4">
    <source>
        <dbReference type="Proteomes" id="UP000604117"/>
    </source>
</evidence>
<dbReference type="Pfam" id="PF18370">
    <property type="entry name" value="RGI_lyase"/>
    <property type="match status" value="1"/>
</dbReference>
<dbReference type="InterPro" id="IPR006311">
    <property type="entry name" value="TAT_signal"/>
</dbReference>
<dbReference type="PANTHER" id="PTHR43118:SF1">
    <property type="entry name" value="RHAMNOGALACTURONAN LYASE (EUROFUNG)"/>
    <property type="match status" value="1"/>
</dbReference>
<feature type="domain" description="Rhamnogalacturonan I lyase beta-sheet" evidence="2">
    <location>
        <begin position="38"/>
        <end position="126"/>
    </location>
</feature>
<comment type="caution">
    <text evidence="3">The sequence shown here is derived from an EMBL/GenBank/DDBJ whole genome shotgun (WGS) entry which is preliminary data.</text>
</comment>
<accession>A0ABQ4CPU2</accession>
<feature type="chain" id="PRO_5047282291" description="Rhamnogalacturonan I lyase beta-sheet domain-containing protein" evidence="1">
    <location>
        <begin position="31"/>
        <end position="127"/>
    </location>
</feature>
<dbReference type="Gene3D" id="2.60.40.10">
    <property type="entry name" value="Immunoglobulins"/>
    <property type="match status" value="1"/>
</dbReference>